<keyword evidence="1" id="KW-0653">Protein transport</keyword>
<comment type="caution">
    <text evidence="3">The sequence shown here is derived from an EMBL/GenBank/DDBJ whole genome shotgun (WGS) entry which is preliminary data.</text>
</comment>
<dbReference type="OMA" id="RRYHQIP"/>
<evidence type="ECO:0000313" key="3">
    <source>
        <dbReference type="EMBL" id="CAD8101788.1"/>
    </source>
</evidence>
<dbReference type="AlphaFoldDB" id="A0A8S1PH48"/>
<dbReference type="SMART" id="SM00577">
    <property type="entry name" value="CPDc"/>
    <property type="match status" value="1"/>
</dbReference>
<dbReference type="PROSITE" id="PS50969">
    <property type="entry name" value="FCP1"/>
    <property type="match status" value="1"/>
</dbReference>
<dbReference type="GO" id="GO:0015031">
    <property type="term" value="P:protein transport"/>
    <property type="evidence" value="ECO:0007669"/>
    <property type="project" value="UniProtKB-KW"/>
</dbReference>
<dbReference type="Pfam" id="PF03031">
    <property type="entry name" value="NIF"/>
    <property type="match status" value="1"/>
</dbReference>
<sequence>MFGYILAWLCQFIDKTITLIRKRLRPKTRLELRRYHQIPRTNSFYTGKLRLLIGLEGTLVCTSYTSIPGWDKINIKYLSGVTQDFYVKHRPYLDEFLLSVSQIYDVSIYTTQIQDFAIPIINRFCIKLKHNFYRQKQILFFTQSCVISRNKIRKEINMTTSNPHNVIFVDYDEDQCLANSENAYPITQYNGQDNDIELLKLKDFLIQAEAQMRVRKEHDPGVTIQDILQEMTAED</sequence>
<name>A0A8S1PH48_PARPR</name>
<keyword evidence="1" id="KW-0809">Transit peptide</keyword>
<feature type="domain" description="FCP1 homology" evidence="2">
    <location>
        <begin position="44"/>
        <end position="208"/>
    </location>
</feature>
<dbReference type="GO" id="GO:0005744">
    <property type="term" value="C:TIM23 mitochondrial import inner membrane translocase complex"/>
    <property type="evidence" value="ECO:0007669"/>
    <property type="project" value="UniProtKB-UniRule"/>
</dbReference>
<gene>
    <name evidence="3" type="ORF">PPRIM_AZ9-3.1.T1160133</name>
</gene>
<proteinExistence type="inferred from homology"/>
<keyword evidence="1" id="KW-0813">Transport</keyword>
<dbReference type="EMBL" id="CAJJDM010000119">
    <property type="protein sequence ID" value="CAD8101788.1"/>
    <property type="molecule type" value="Genomic_DNA"/>
</dbReference>
<reference evidence="3" key="1">
    <citation type="submission" date="2021-01" db="EMBL/GenBank/DDBJ databases">
        <authorList>
            <consortium name="Genoscope - CEA"/>
            <person name="William W."/>
        </authorList>
    </citation>
    <scope>NUCLEOTIDE SEQUENCE</scope>
</reference>
<accession>A0A8S1PH48</accession>
<comment type="subunit">
    <text evidence="1">Component of the TIM23 complex.</text>
</comment>
<comment type="subcellular location">
    <subcellularLocation>
        <location evidence="1">Mitochondrion inner membrane</location>
        <topology evidence="1">Single-pass membrane protein</topology>
    </subcellularLocation>
</comment>
<dbReference type="InterPro" id="IPR004274">
    <property type="entry name" value="FCP1_dom"/>
</dbReference>
<comment type="function">
    <text evidence="1">Essential component of the TIM23 complex, a complex that mediates the translocation of transit peptide-containing proteins across the mitochondrial inner membrane.</text>
</comment>
<dbReference type="PANTHER" id="PTHR12210">
    <property type="entry name" value="DULLARD PROTEIN PHOSPHATASE"/>
    <property type="match status" value="1"/>
</dbReference>
<protein>
    <recommendedName>
        <fullName evidence="1">Mitochondrial import inner membrane translocase subunit TIM50</fullName>
    </recommendedName>
</protein>
<dbReference type="Proteomes" id="UP000688137">
    <property type="component" value="Unassembled WGS sequence"/>
</dbReference>
<evidence type="ECO:0000256" key="1">
    <source>
        <dbReference type="RuleBase" id="RU365079"/>
    </source>
</evidence>
<keyword evidence="4" id="KW-1185">Reference proteome</keyword>
<organism evidence="3 4">
    <name type="scientific">Paramecium primaurelia</name>
    <dbReference type="NCBI Taxonomy" id="5886"/>
    <lineage>
        <taxon>Eukaryota</taxon>
        <taxon>Sar</taxon>
        <taxon>Alveolata</taxon>
        <taxon>Ciliophora</taxon>
        <taxon>Intramacronucleata</taxon>
        <taxon>Oligohymenophorea</taxon>
        <taxon>Peniculida</taxon>
        <taxon>Parameciidae</taxon>
        <taxon>Paramecium</taxon>
    </lineage>
</organism>
<evidence type="ECO:0000259" key="2">
    <source>
        <dbReference type="PROSITE" id="PS50969"/>
    </source>
</evidence>
<comment type="similarity">
    <text evidence="1">Belongs to the TIM50 family.</text>
</comment>
<evidence type="ECO:0000313" key="4">
    <source>
        <dbReference type="Proteomes" id="UP000688137"/>
    </source>
</evidence>
<dbReference type="InterPro" id="IPR050365">
    <property type="entry name" value="TIM50"/>
</dbReference>
<keyword evidence="1" id="KW-0496">Mitochondrion</keyword>
<keyword evidence="1" id="KW-0811">Translocation</keyword>